<dbReference type="EMBL" id="JYDO01000072">
    <property type="protein sequence ID" value="KRZ72816.1"/>
    <property type="molecule type" value="Genomic_DNA"/>
</dbReference>
<keyword evidence="2" id="KW-1185">Reference proteome</keyword>
<comment type="caution">
    <text evidence="1">The sequence shown here is derived from an EMBL/GenBank/DDBJ whole genome shotgun (WGS) entry which is preliminary data.</text>
</comment>
<evidence type="ECO:0000313" key="1">
    <source>
        <dbReference type="EMBL" id="KRZ72816.1"/>
    </source>
</evidence>
<dbReference type="Proteomes" id="UP000054843">
    <property type="component" value="Unassembled WGS sequence"/>
</dbReference>
<organism evidence="1 2">
    <name type="scientific">Trichinella papuae</name>
    <dbReference type="NCBI Taxonomy" id="268474"/>
    <lineage>
        <taxon>Eukaryota</taxon>
        <taxon>Metazoa</taxon>
        <taxon>Ecdysozoa</taxon>
        <taxon>Nematoda</taxon>
        <taxon>Enoplea</taxon>
        <taxon>Dorylaimia</taxon>
        <taxon>Trichinellida</taxon>
        <taxon>Trichinellidae</taxon>
        <taxon>Trichinella</taxon>
    </lineage>
</organism>
<protein>
    <submittedName>
        <fullName evidence="1">Uncharacterized protein</fullName>
    </submittedName>
</protein>
<name>A0A0V1MMN6_9BILA</name>
<sequence length="89" mass="10437">MKRKIFPLITVDKWISSTTEKKNQSAYGINVQCGNAFNDPKKSVRWRCFLELESIEVIDESSLDMESMELKAVLSHQWHIPMDRTIQQH</sequence>
<accession>A0A0V1MMN6</accession>
<reference evidence="1 2" key="1">
    <citation type="submission" date="2015-01" db="EMBL/GenBank/DDBJ databases">
        <title>Evolution of Trichinella species and genotypes.</title>
        <authorList>
            <person name="Korhonen P.K."/>
            <person name="Edoardo P."/>
            <person name="Giuseppe L.R."/>
            <person name="Gasser R.B."/>
        </authorList>
    </citation>
    <scope>NUCLEOTIDE SEQUENCE [LARGE SCALE GENOMIC DNA]</scope>
    <source>
        <strain evidence="1">ISS1980</strain>
    </source>
</reference>
<gene>
    <name evidence="1" type="ORF">T10_8098</name>
</gene>
<evidence type="ECO:0000313" key="2">
    <source>
        <dbReference type="Proteomes" id="UP000054843"/>
    </source>
</evidence>
<proteinExistence type="predicted"/>
<dbReference type="AlphaFoldDB" id="A0A0V1MMN6"/>